<evidence type="ECO:0000313" key="4">
    <source>
        <dbReference type="Proteomes" id="UP001377337"/>
    </source>
</evidence>
<keyword evidence="4" id="KW-1185">Reference proteome</keyword>
<protein>
    <recommendedName>
        <fullName evidence="2">YhfM-like domain-containing protein</fullName>
    </recommendedName>
</protein>
<feature type="domain" description="YhfM-like" evidence="2">
    <location>
        <begin position="49"/>
        <end position="136"/>
    </location>
</feature>
<dbReference type="RefSeq" id="WP_338780198.1">
    <property type="nucleotide sequence ID" value="NZ_CP147407.1"/>
</dbReference>
<dbReference type="Pfam" id="PF26353">
    <property type="entry name" value="YhfM"/>
    <property type="match status" value="1"/>
</dbReference>
<dbReference type="Proteomes" id="UP001377337">
    <property type="component" value="Chromosome"/>
</dbReference>
<accession>A0ABZ2NJ32</accession>
<evidence type="ECO:0000313" key="3">
    <source>
        <dbReference type="EMBL" id="WXB97630.1"/>
    </source>
</evidence>
<reference evidence="3 4" key="1">
    <citation type="submission" date="2024-02" db="EMBL/GenBank/DDBJ databases">
        <title>Seven novel Bacillus-like species.</title>
        <authorList>
            <person name="Liu G."/>
        </authorList>
    </citation>
    <scope>NUCLEOTIDE SEQUENCE [LARGE SCALE GENOMIC DNA]</scope>
    <source>
        <strain evidence="3 4">FJAT-52054</strain>
    </source>
</reference>
<keyword evidence="1" id="KW-0732">Signal</keyword>
<evidence type="ECO:0000259" key="2">
    <source>
        <dbReference type="Pfam" id="PF26353"/>
    </source>
</evidence>
<organism evidence="3 4">
    <name type="scientific">Metabacillus sediminis</name>
    <dbReference type="NCBI Taxonomy" id="3117746"/>
    <lineage>
        <taxon>Bacteria</taxon>
        <taxon>Bacillati</taxon>
        <taxon>Bacillota</taxon>
        <taxon>Bacilli</taxon>
        <taxon>Bacillales</taxon>
        <taxon>Bacillaceae</taxon>
        <taxon>Metabacillus</taxon>
    </lineage>
</organism>
<dbReference type="PROSITE" id="PS51257">
    <property type="entry name" value="PROKAR_LIPOPROTEIN"/>
    <property type="match status" value="1"/>
</dbReference>
<gene>
    <name evidence="3" type="ORF">WCV65_03755</name>
</gene>
<evidence type="ECO:0000256" key="1">
    <source>
        <dbReference type="SAM" id="SignalP"/>
    </source>
</evidence>
<proteinExistence type="predicted"/>
<name>A0ABZ2NJ32_9BACI</name>
<feature type="signal peptide" evidence="1">
    <location>
        <begin position="1"/>
        <end position="19"/>
    </location>
</feature>
<sequence length="141" mass="15809">MKKLSIIMLIAIIILAACSTGEEPKDIVKVTITGNGLSLFSETNEHIEDREIVLEQPEDIEVMIKALKKSPSYSGATTVDGENFKVSISYKDDSSDTILLWLYPKDHIGRFQKENYTGSVFLLNEEDIQSIAKLMNVKEVQ</sequence>
<dbReference type="EMBL" id="CP147407">
    <property type="protein sequence ID" value="WXB97630.1"/>
    <property type="molecule type" value="Genomic_DNA"/>
</dbReference>
<dbReference type="InterPro" id="IPR058780">
    <property type="entry name" value="YhfM-like_dom"/>
</dbReference>
<feature type="chain" id="PRO_5046331739" description="YhfM-like domain-containing protein" evidence="1">
    <location>
        <begin position="20"/>
        <end position="141"/>
    </location>
</feature>